<sequence>MAKKTPYFKAILFFFNLINEYGKQLSTQIAVLGQLATPINICILFQSWIIFISQYQTKVLNFLFILRLDIQRTQTCRLFKDYFKDITTPFTLLNRFQLVQGKKIFSLWSLFSLLLKLHLLESNFDYIINEEHHWFQLQKFHGVGTSSRERMPDFFKMIV</sequence>
<name>A0A8J8SUU3_HALGN</name>
<dbReference type="Proteomes" id="UP000785679">
    <property type="component" value="Unassembled WGS sequence"/>
</dbReference>
<keyword evidence="2" id="KW-1185">Reference proteome</keyword>
<dbReference type="AlphaFoldDB" id="A0A8J8SUU3"/>
<protein>
    <submittedName>
        <fullName evidence="1">Uncharacterized protein</fullName>
    </submittedName>
</protein>
<proteinExistence type="predicted"/>
<evidence type="ECO:0000313" key="2">
    <source>
        <dbReference type="Proteomes" id="UP000785679"/>
    </source>
</evidence>
<comment type="caution">
    <text evidence="1">The sequence shown here is derived from an EMBL/GenBank/DDBJ whole genome shotgun (WGS) entry which is preliminary data.</text>
</comment>
<dbReference type="EMBL" id="RRYP01029777">
    <property type="protein sequence ID" value="TNV71479.1"/>
    <property type="molecule type" value="Genomic_DNA"/>
</dbReference>
<gene>
    <name evidence="1" type="ORF">FGO68_gene17399</name>
</gene>
<reference evidence="1" key="1">
    <citation type="submission" date="2019-06" db="EMBL/GenBank/DDBJ databases">
        <authorList>
            <person name="Zheng W."/>
        </authorList>
    </citation>
    <scope>NUCLEOTIDE SEQUENCE</scope>
    <source>
        <strain evidence="1">QDHG01</strain>
    </source>
</reference>
<evidence type="ECO:0000313" key="1">
    <source>
        <dbReference type="EMBL" id="TNV71479.1"/>
    </source>
</evidence>
<accession>A0A8J8SUU3</accession>
<organism evidence="1 2">
    <name type="scientific">Halteria grandinella</name>
    <dbReference type="NCBI Taxonomy" id="5974"/>
    <lineage>
        <taxon>Eukaryota</taxon>
        <taxon>Sar</taxon>
        <taxon>Alveolata</taxon>
        <taxon>Ciliophora</taxon>
        <taxon>Intramacronucleata</taxon>
        <taxon>Spirotrichea</taxon>
        <taxon>Stichotrichia</taxon>
        <taxon>Sporadotrichida</taxon>
        <taxon>Halteriidae</taxon>
        <taxon>Halteria</taxon>
    </lineage>
</organism>